<evidence type="ECO:0000313" key="5">
    <source>
        <dbReference type="EMBL" id="MCI2284825.1"/>
    </source>
</evidence>
<feature type="domain" description="Phosphoadenosine phosphosulphate reductase" evidence="4">
    <location>
        <begin position="71"/>
        <end position="243"/>
    </location>
</feature>
<dbReference type="InterPro" id="IPR002500">
    <property type="entry name" value="PAPS_reduct_dom"/>
</dbReference>
<dbReference type="CDD" id="cd23945">
    <property type="entry name" value="PAPS_reductase"/>
    <property type="match status" value="1"/>
</dbReference>
<comment type="caution">
    <text evidence="3">Lacks conserved residue(s) required for the propagation of feature annotation.</text>
</comment>
<comment type="similarity">
    <text evidence="1 3">Belongs to the PAPS reductase family. CysH subfamily.</text>
</comment>
<dbReference type="Proteomes" id="UP001139646">
    <property type="component" value="Unassembled WGS sequence"/>
</dbReference>
<evidence type="ECO:0000256" key="2">
    <source>
        <dbReference type="ARBA" id="ARBA00023002"/>
    </source>
</evidence>
<name>A0ABS9X3K2_9GAMM</name>
<dbReference type="Pfam" id="PF01507">
    <property type="entry name" value="PAPS_reduct"/>
    <property type="match status" value="1"/>
</dbReference>
<reference evidence="5" key="1">
    <citation type="submission" date="2022-01" db="EMBL/GenBank/DDBJ databases">
        <title>Colwellia maritima, isolated from seawater.</title>
        <authorList>
            <person name="Kristyanto S."/>
            <person name="Jung J."/>
            <person name="Jeon C.O."/>
        </authorList>
    </citation>
    <scope>NUCLEOTIDE SEQUENCE</scope>
    <source>
        <strain evidence="5">MSW7</strain>
    </source>
</reference>
<dbReference type="SUPFAM" id="SSF52402">
    <property type="entry name" value="Adenine nucleotide alpha hydrolases-like"/>
    <property type="match status" value="1"/>
</dbReference>
<keyword evidence="6" id="KW-1185">Reference proteome</keyword>
<dbReference type="EMBL" id="JAKKSL010000003">
    <property type="protein sequence ID" value="MCI2284825.1"/>
    <property type="molecule type" value="Genomic_DNA"/>
</dbReference>
<comment type="caution">
    <text evidence="5">The sequence shown here is derived from an EMBL/GenBank/DDBJ whole genome shotgun (WGS) entry which is preliminary data.</text>
</comment>
<evidence type="ECO:0000313" key="6">
    <source>
        <dbReference type="Proteomes" id="UP001139646"/>
    </source>
</evidence>
<dbReference type="PANTHER" id="PTHR46509:SF1">
    <property type="entry name" value="PHOSPHOADENOSINE PHOSPHOSULFATE REDUCTASE"/>
    <property type="match status" value="1"/>
</dbReference>
<dbReference type="PIRSF" id="PIRSF000857">
    <property type="entry name" value="PAPS_reductase"/>
    <property type="match status" value="1"/>
</dbReference>
<dbReference type="NCBIfam" id="TIGR02057">
    <property type="entry name" value="PAPS_reductase"/>
    <property type="match status" value="1"/>
</dbReference>
<evidence type="ECO:0000259" key="4">
    <source>
        <dbReference type="Pfam" id="PF01507"/>
    </source>
</evidence>
<gene>
    <name evidence="3" type="primary">cysH</name>
    <name evidence="5" type="ORF">L3081_17300</name>
</gene>
<dbReference type="InterPro" id="IPR011800">
    <property type="entry name" value="PAPS_reductase_CysH"/>
</dbReference>
<proteinExistence type="inferred from homology"/>
<evidence type="ECO:0000256" key="1">
    <source>
        <dbReference type="ARBA" id="ARBA00009732"/>
    </source>
</evidence>
<comment type="pathway">
    <text evidence="3">Sulfur metabolism; hydrogen sulfide biosynthesis; sulfite from sulfate: step 3/3.</text>
</comment>
<keyword evidence="3" id="KW-0963">Cytoplasm</keyword>
<dbReference type="PANTHER" id="PTHR46509">
    <property type="entry name" value="PHOSPHOADENOSINE PHOSPHOSULFATE REDUCTASE"/>
    <property type="match status" value="1"/>
</dbReference>
<dbReference type="GO" id="GO:0004604">
    <property type="term" value="F:phosphoadenylyl-sulfate reductase (thioredoxin) activity"/>
    <property type="evidence" value="ECO:0007669"/>
    <property type="project" value="UniProtKB-EC"/>
</dbReference>
<organism evidence="5 6">
    <name type="scientific">Colwellia maritima</name>
    <dbReference type="NCBI Taxonomy" id="2912588"/>
    <lineage>
        <taxon>Bacteria</taxon>
        <taxon>Pseudomonadati</taxon>
        <taxon>Pseudomonadota</taxon>
        <taxon>Gammaproteobacteria</taxon>
        <taxon>Alteromonadales</taxon>
        <taxon>Colwelliaceae</taxon>
        <taxon>Colwellia</taxon>
    </lineage>
</organism>
<dbReference type="HAMAP" id="MF_00063">
    <property type="entry name" value="CysH"/>
    <property type="match status" value="1"/>
</dbReference>
<comment type="subcellular location">
    <subcellularLocation>
        <location evidence="3">Cytoplasm</location>
    </subcellularLocation>
</comment>
<dbReference type="EC" id="1.8.4.8" evidence="3"/>
<comment type="function">
    <text evidence="3">Catalyzes the formation of sulfite from phosphoadenosine 5'-phosphosulfate (PAPS) using thioredoxin as an electron donor.</text>
</comment>
<dbReference type="Gene3D" id="3.40.50.620">
    <property type="entry name" value="HUPs"/>
    <property type="match status" value="1"/>
</dbReference>
<keyword evidence="2 3" id="KW-0560">Oxidoreductase</keyword>
<evidence type="ECO:0000256" key="3">
    <source>
        <dbReference type="HAMAP-Rule" id="MF_00063"/>
    </source>
</evidence>
<comment type="catalytic activity">
    <reaction evidence="3">
        <text>[thioredoxin]-disulfide + sulfite + adenosine 3',5'-bisphosphate + 2 H(+) = [thioredoxin]-dithiol + 3'-phosphoadenylyl sulfate</text>
        <dbReference type="Rhea" id="RHEA:11724"/>
        <dbReference type="Rhea" id="RHEA-COMP:10698"/>
        <dbReference type="Rhea" id="RHEA-COMP:10700"/>
        <dbReference type="ChEBI" id="CHEBI:15378"/>
        <dbReference type="ChEBI" id="CHEBI:17359"/>
        <dbReference type="ChEBI" id="CHEBI:29950"/>
        <dbReference type="ChEBI" id="CHEBI:50058"/>
        <dbReference type="ChEBI" id="CHEBI:58339"/>
        <dbReference type="ChEBI" id="CHEBI:58343"/>
        <dbReference type="EC" id="1.8.4.8"/>
    </reaction>
</comment>
<protein>
    <recommendedName>
        <fullName evidence="3">Phosphoadenosine 5'-phosphosulfate reductase</fullName>
        <shortName evidence="3">PAPS reductase</shortName>
        <ecNumber evidence="3">1.8.4.8</ecNumber>
    </recommendedName>
    <alternativeName>
        <fullName evidence="3">3'-phosphoadenylylsulfate reductase</fullName>
    </alternativeName>
    <alternativeName>
        <fullName evidence="3">PAPS reductase, thioredoxin dependent</fullName>
    </alternativeName>
    <alternativeName>
        <fullName evidence="3">PAPS sulfotransferase</fullName>
    </alternativeName>
    <alternativeName>
        <fullName evidence="3">PAdoPS reductase</fullName>
    </alternativeName>
</protein>
<dbReference type="InterPro" id="IPR004511">
    <property type="entry name" value="PAPS/APS_Rdtase"/>
</dbReference>
<feature type="active site" description="Nucleophile; cysteine thiosulfonate intermediate" evidence="3">
    <location>
        <position position="262"/>
    </location>
</feature>
<dbReference type="NCBIfam" id="NF002537">
    <property type="entry name" value="PRK02090.1"/>
    <property type="match status" value="1"/>
</dbReference>
<dbReference type="InterPro" id="IPR014729">
    <property type="entry name" value="Rossmann-like_a/b/a_fold"/>
</dbReference>
<accession>A0ABS9X3K2</accession>
<dbReference type="NCBIfam" id="TIGR00434">
    <property type="entry name" value="cysH"/>
    <property type="match status" value="1"/>
</dbReference>
<sequence length="271" mass="31058">MMNNALTLSKAGELAKVSQEGTLLNKEKAPIQNRFPASLPKPWLEQWNESLEQQSPIERIEWTMENLPSQFVLSSSFGIQSAVMLHMMTQVDANIPVLITDTGHLFPETYRFIEQLTERLKLNLHVYSAKESAAWQLAKYGEQWAQDEQALKEYNHKNKVEPLERGLSELNCGTWFSGVRRQQTEHRQGLPVVSILRGRFKVHPIIDWSNRDVHQYLTQHNLPYHPLWDEGYVSVGDVHSTRPLTLGMDESETRFGPGQRECGLHTDGDGI</sequence>